<evidence type="ECO:0000256" key="5">
    <source>
        <dbReference type="ARBA" id="ARBA00022723"/>
    </source>
</evidence>
<evidence type="ECO:0000256" key="2">
    <source>
        <dbReference type="ARBA" id="ARBA00001947"/>
    </source>
</evidence>
<dbReference type="FunFam" id="2.60.40.380:FF:000001">
    <property type="entry name" value="Fe(3+)-Zn(2+) purple acid phosphatase"/>
    <property type="match status" value="1"/>
</dbReference>
<comment type="cofactor">
    <cofactor evidence="2">
        <name>Zn(2+)</name>
        <dbReference type="ChEBI" id="CHEBI:29105"/>
    </cofactor>
</comment>
<dbReference type="PANTHER" id="PTHR22953">
    <property type="entry name" value="ACID PHOSPHATASE RELATED"/>
    <property type="match status" value="1"/>
</dbReference>
<dbReference type="GO" id="GO:0046872">
    <property type="term" value="F:metal ion binding"/>
    <property type="evidence" value="ECO:0007669"/>
    <property type="project" value="UniProtKB-KW"/>
</dbReference>
<evidence type="ECO:0000259" key="12">
    <source>
        <dbReference type="Pfam" id="PF00149"/>
    </source>
</evidence>
<feature type="chain" id="PRO_5017104470" description="Purple acid phosphatase" evidence="11">
    <location>
        <begin position="23"/>
        <end position="427"/>
    </location>
</feature>
<dbReference type="Pfam" id="PF00149">
    <property type="entry name" value="Metallophos"/>
    <property type="match status" value="1"/>
</dbReference>
<keyword evidence="10" id="KW-0325">Glycoprotein</keyword>
<evidence type="ECO:0000259" key="14">
    <source>
        <dbReference type="Pfam" id="PF16656"/>
    </source>
</evidence>
<keyword evidence="9" id="KW-0408">Iron</keyword>
<comment type="similarity">
    <text evidence="4 11">Belongs to the metallophosphoesterase superfamily. Purple acid phosphatase family.</text>
</comment>
<evidence type="ECO:0000256" key="11">
    <source>
        <dbReference type="RuleBase" id="RU361203"/>
    </source>
</evidence>
<evidence type="ECO:0000256" key="7">
    <source>
        <dbReference type="ARBA" id="ARBA00022801"/>
    </source>
</evidence>
<keyword evidence="5" id="KW-0479">Metal-binding</keyword>
<dbReference type="Pfam" id="PF16656">
    <property type="entry name" value="Pur_ac_phosph_N"/>
    <property type="match status" value="1"/>
</dbReference>
<feature type="domain" description="Calcineurin-like phosphoesterase" evidence="12">
    <location>
        <begin position="199"/>
        <end position="319"/>
    </location>
</feature>
<dbReference type="EMBL" id="MLAU01014990">
    <property type="protein sequence ID" value="OIW20805.1"/>
    <property type="molecule type" value="Genomic_DNA"/>
</dbReference>
<gene>
    <name evidence="15" type="ORF">TanjilG_23186</name>
</gene>
<feature type="signal peptide" evidence="11">
    <location>
        <begin position="1"/>
        <end position="22"/>
    </location>
</feature>
<dbReference type="EC" id="3.1.3.2" evidence="11"/>
<sequence length="427" mass="48538">MGYSSSVALLALLMSIVVLCNGGKTSTYVRNLIEKPVDMPLDSDAFAIPPGYNAPQQVHITQGDLVGQAMIISWVTVDEPGSNEVIYWSDSSLQNFTAEGQVFTYTYYNYTSGFIHHTTITNLEFNTTYYYEVGIGNTTRQFWLITPPKVGRDVSYTFGIIGDLGQTFDSNVTLTHYQNSKGKTLLYVGDLSYADDYPNHDNGETQPFKPFSNRYHTPYEASDSTEPFYYSIKRGPAHIIVLASYSAFGSSTLQYKWLQAELPKVNRSETSWLIVLMHAPWYNSYNNHYMEGESMRVVFESLFVKYKVDIVFAGHVHAYERSERVSNDKYNITNNICIPVNDLSALVYITNGDGGNLEGLATMKQPQPSYSAYREASFGHGTFDIKNRTHAHYSWNRNQDGYVVEAAKLWLFNRYWNPHDDSTTHKH</sequence>
<dbReference type="Gene3D" id="3.60.21.10">
    <property type="match status" value="1"/>
</dbReference>
<dbReference type="PANTHER" id="PTHR22953:SF86">
    <property type="entry name" value="PURPLE ACID PHOSPHATASE 10"/>
    <property type="match status" value="1"/>
</dbReference>
<reference evidence="15 16" key="1">
    <citation type="journal article" date="2017" name="Plant Biotechnol. J.">
        <title>A comprehensive draft genome sequence for lupin (Lupinus angustifolius), an emerging health food: insights into plant-microbe interactions and legume evolution.</title>
        <authorList>
            <person name="Hane J.K."/>
            <person name="Ming Y."/>
            <person name="Kamphuis L.G."/>
            <person name="Nelson M.N."/>
            <person name="Garg G."/>
            <person name="Atkins C.A."/>
            <person name="Bayer P.E."/>
            <person name="Bravo A."/>
            <person name="Bringans S."/>
            <person name="Cannon S."/>
            <person name="Edwards D."/>
            <person name="Foley R."/>
            <person name="Gao L.L."/>
            <person name="Harrison M.J."/>
            <person name="Huang W."/>
            <person name="Hurgobin B."/>
            <person name="Li S."/>
            <person name="Liu C.W."/>
            <person name="McGrath A."/>
            <person name="Morahan G."/>
            <person name="Murray J."/>
            <person name="Weller J."/>
            <person name="Jian J."/>
            <person name="Singh K.B."/>
        </authorList>
    </citation>
    <scope>NUCLEOTIDE SEQUENCE [LARGE SCALE GENOMIC DNA]</scope>
    <source>
        <strain evidence="16">cv. Tanjil</strain>
        <tissue evidence="15">Whole plant</tissue>
    </source>
</reference>
<evidence type="ECO:0000256" key="10">
    <source>
        <dbReference type="ARBA" id="ARBA00023180"/>
    </source>
</evidence>
<dbReference type="InterPro" id="IPR008963">
    <property type="entry name" value="Purple_acid_Pase-like_N"/>
</dbReference>
<dbReference type="InterPro" id="IPR029052">
    <property type="entry name" value="Metallo-depent_PP-like"/>
</dbReference>
<keyword evidence="6 11" id="KW-0732">Signal</keyword>
<dbReference type="Gramene" id="OIW20805">
    <property type="protein sequence ID" value="OIW20805"/>
    <property type="gene ID" value="TanjilG_23186"/>
</dbReference>
<keyword evidence="16" id="KW-1185">Reference proteome</keyword>
<dbReference type="InterPro" id="IPR039331">
    <property type="entry name" value="PAPs-like"/>
</dbReference>
<dbReference type="Pfam" id="PF14008">
    <property type="entry name" value="Metallophos_C"/>
    <property type="match status" value="1"/>
</dbReference>
<evidence type="ECO:0000256" key="4">
    <source>
        <dbReference type="ARBA" id="ARBA00008723"/>
    </source>
</evidence>
<protein>
    <recommendedName>
        <fullName evidence="11">Purple acid phosphatase</fullName>
        <ecNumber evidence="11">3.1.3.2</ecNumber>
    </recommendedName>
</protein>
<evidence type="ECO:0000313" key="16">
    <source>
        <dbReference type="Proteomes" id="UP000188354"/>
    </source>
</evidence>
<dbReference type="InterPro" id="IPR041792">
    <property type="entry name" value="MPP_PAP"/>
</dbReference>
<keyword evidence="8" id="KW-0862">Zinc</keyword>
<dbReference type="SUPFAM" id="SSF56300">
    <property type="entry name" value="Metallo-dependent phosphatases"/>
    <property type="match status" value="1"/>
</dbReference>
<comment type="catalytic activity">
    <reaction evidence="1 11">
        <text>a phosphate monoester + H2O = an alcohol + phosphate</text>
        <dbReference type="Rhea" id="RHEA:15017"/>
        <dbReference type="ChEBI" id="CHEBI:15377"/>
        <dbReference type="ChEBI" id="CHEBI:30879"/>
        <dbReference type="ChEBI" id="CHEBI:43474"/>
        <dbReference type="ChEBI" id="CHEBI:67140"/>
        <dbReference type="EC" id="3.1.3.2"/>
    </reaction>
</comment>
<keyword evidence="7 11" id="KW-0378">Hydrolase</keyword>
<comment type="cofactor">
    <cofactor evidence="3">
        <name>Fe cation</name>
        <dbReference type="ChEBI" id="CHEBI:24875"/>
    </cofactor>
</comment>
<dbReference type="InterPro" id="IPR015914">
    <property type="entry name" value="PAPs_N"/>
</dbReference>
<evidence type="ECO:0000256" key="6">
    <source>
        <dbReference type="ARBA" id="ARBA00022729"/>
    </source>
</evidence>
<organism evidence="15 16">
    <name type="scientific">Lupinus angustifolius</name>
    <name type="common">Narrow-leaved blue lupine</name>
    <dbReference type="NCBI Taxonomy" id="3871"/>
    <lineage>
        <taxon>Eukaryota</taxon>
        <taxon>Viridiplantae</taxon>
        <taxon>Streptophyta</taxon>
        <taxon>Embryophyta</taxon>
        <taxon>Tracheophyta</taxon>
        <taxon>Spermatophyta</taxon>
        <taxon>Magnoliopsida</taxon>
        <taxon>eudicotyledons</taxon>
        <taxon>Gunneridae</taxon>
        <taxon>Pentapetalae</taxon>
        <taxon>rosids</taxon>
        <taxon>fabids</taxon>
        <taxon>Fabales</taxon>
        <taxon>Fabaceae</taxon>
        <taxon>Papilionoideae</taxon>
        <taxon>50 kb inversion clade</taxon>
        <taxon>genistoids sensu lato</taxon>
        <taxon>core genistoids</taxon>
        <taxon>Genisteae</taxon>
        <taxon>Lupinus</taxon>
    </lineage>
</organism>
<evidence type="ECO:0000256" key="8">
    <source>
        <dbReference type="ARBA" id="ARBA00022833"/>
    </source>
</evidence>
<feature type="domain" description="Purple acid phosphatase N-terminal" evidence="14">
    <location>
        <begin position="55"/>
        <end position="141"/>
    </location>
</feature>
<evidence type="ECO:0000256" key="9">
    <source>
        <dbReference type="ARBA" id="ARBA00023004"/>
    </source>
</evidence>
<dbReference type="SUPFAM" id="SSF49363">
    <property type="entry name" value="Purple acid phosphatase, N-terminal domain"/>
    <property type="match status" value="1"/>
</dbReference>
<dbReference type="Proteomes" id="UP000188354">
    <property type="component" value="Unassembled WGS sequence"/>
</dbReference>
<name>A0A394DC54_LUPAN</name>
<feature type="domain" description="Purple acid phosphatase C-terminal" evidence="13">
    <location>
        <begin position="345"/>
        <end position="403"/>
    </location>
</feature>
<evidence type="ECO:0000259" key="13">
    <source>
        <dbReference type="Pfam" id="PF14008"/>
    </source>
</evidence>
<evidence type="ECO:0000313" key="15">
    <source>
        <dbReference type="EMBL" id="OIW20805.1"/>
    </source>
</evidence>
<dbReference type="CDD" id="cd00839">
    <property type="entry name" value="MPP_PAPs"/>
    <property type="match status" value="1"/>
</dbReference>
<accession>A0A394DC54</accession>
<dbReference type="GO" id="GO:0003993">
    <property type="term" value="F:acid phosphatase activity"/>
    <property type="evidence" value="ECO:0007669"/>
    <property type="project" value="UniProtKB-EC"/>
</dbReference>
<comment type="caution">
    <text evidence="15">The sequence shown here is derived from an EMBL/GenBank/DDBJ whole genome shotgun (WGS) entry which is preliminary data.</text>
</comment>
<dbReference type="Gene3D" id="2.60.40.380">
    <property type="entry name" value="Purple acid phosphatase-like, N-terminal"/>
    <property type="match status" value="1"/>
</dbReference>
<dbReference type="AlphaFoldDB" id="A0A394DC54"/>
<dbReference type="InterPro" id="IPR004843">
    <property type="entry name" value="Calcineurin-like_PHP"/>
</dbReference>
<evidence type="ECO:0000256" key="1">
    <source>
        <dbReference type="ARBA" id="ARBA00000032"/>
    </source>
</evidence>
<evidence type="ECO:0000256" key="3">
    <source>
        <dbReference type="ARBA" id="ARBA00001962"/>
    </source>
</evidence>
<proteinExistence type="inferred from homology"/>
<dbReference type="InterPro" id="IPR025733">
    <property type="entry name" value="PAPs_C"/>
</dbReference>